<evidence type="ECO:0000256" key="1">
    <source>
        <dbReference type="SAM" id="MobiDB-lite"/>
    </source>
</evidence>
<dbReference type="EMBL" id="JARYMX010000002">
    <property type="protein sequence ID" value="KAJ9562617.1"/>
    <property type="molecule type" value="Genomic_DNA"/>
</dbReference>
<feature type="compositionally biased region" description="Basic residues" evidence="1">
    <location>
        <begin position="315"/>
        <end position="325"/>
    </location>
</feature>
<keyword evidence="3" id="KW-1185">Reference proteome</keyword>
<evidence type="ECO:0000313" key="2">
    <source>
        <dbReference type="EMBL" id="KAJ9562617.1"/>
    </source>
</evidence>
<feature type="region of interest" description="Disordered" evidence="1">
    <location>
        <begin position="1"/>
        <end position="92"/>
    </location>
</feature>
<feature type="compositionally biased region" description="Polar residues" evidence="1">
    <location>
        <begin position="186"/>
        <end position="195"/>
    </location>
</feature>
<dbReference type="PANTHER" id="PTHR38371:SF1">
    <property type="entry name" value="RHO GTPASE-ACTIVATING PROTEIN"/>
    <property type="match status" value="1"/>
</dbReference>
<dbReference type="PANTHER" id="PTHR38371">
    <property type="entry name" value="RHO GTPASE-ACTIVATING PROTEIN"/>
    <property type="match status" value="1"/>
</dbReference>
<dbReference type="AlphaFoldDB" id="A0AA38U3Q8"/>
<dbReference type="Proteomes" id="UP001172457">
    <property type="component" value="Chromosome 2"/>
</dbReference>
<feature type="region of interest" description="Disordered" evidence="1">
    <location>
        <begin position="305"/>
        <end position="325"/>
    </location>
</feature>
<comment type="caution">
    <text evidence="2">The sequence shown here is derived from an EMBL/GenBank/DDBJ whole genome shotgun (WGS) entry which is preliminary data.</text>
</comment>
<name>A0AA38U3Q8_9ASTR</name>
<feature type="compositionally biased region" description="Low complexity" evidence="1">
    <location>
        <begin position="26"/>
        <end position="41"/>
    </location>
</feature>
<evidence type="ECO:0000313" key="3">
    <source>
        <dbReference type="Proteomes" id="UP001172457"/>
    </source>
</evidence>
<sequence>MADFGAPSFSLGLDCDDSDRQIDFPSQNTDSNSSNHSSIASATVTDDDFETLIVDDSEPEDPDPHPKRHRRRLLTVPAPELHSTAGDDRQDVCKRNGLSKEQKVVESIDVSTTENPWEDYRSMKHETHDVQANQSSQVTRISFDLEDSFPPAHRYFFHNDSRIQELVRNRLPNFSPLSNGDRDQHPCTSTINYKGQFSHGESSNRKNKDSSSSRKTSKRSKIEEESQGWVNPKLSVDKRLTKGTRKRKVYAGRQTAGRWLTDLDGKKPSFIYHFKFLPRFDHHFEVLVYVSKMGEELSGQVAYRRYRKESGAGSKKAKKRKSAKS</sequence>
<proteinExistence type="predicted"/>
<feature type="region of interest" description="Disordered" evidence="1">
    <location>
        <begin position="174"/>
        <end position="228"/>
    </location>
</feature>
<accession>A0AA38U3Q8</accession>
<protein>
    <submittedName>
        <fullName evidence="2">Uncharacterized protein</fullName>
    </submittedName>
</protein>
<feature type="compositionally biased region" description="Basic and acidic residues" evidence="1">
    <location>
        <begin position="202"/>
        <end position="212"/>
    </location>
</feature>
<feature type="compositionally biased region" description="Acidic residues" evidence="1">
    <location>
        <begin position="45"/>
        <end position="61"/>
    </location>
</feature>
<organism evidence="2 3">
    <name type="scientific">Centaurea solstitialis</name>
    <name type="common">yellow star-thistle</name>
    <dbReference type="NCBI Taxonomy" id="347529"/>
    <lineage>
        <taxon>Eukaryota</taxon>
        <taxon>Viridiplantae</taxon>
        <taxon>Streptophyta</taxon>
        <taxon>Embryophyta</taxon>
        <taxon>Tracheophyta</taxon>
        <taxon>Spermatophyta</taxon>
        <taxon>Magnoliopsida</taxon>
        <taxon>eudicotyledons</taxon>
        <taxon>Gunneridae</taxon>
        <taxon>Pentapetalae</taxon>
        <taxon>asterids</taxon>
        <taxon>campanulids</taxon>
        <taxon>Asterales</taxon>
        <taxon>Asteraceae</taxon>
        <taxon>Carduoideae</taxon>
        <taxon>Cardueae</taxon>
        <taxon>Centaureinae</taxon>
        <taxon>Centaurea</taxon>
    </lineage>
</organism>
<reference evidence="2" key="1">
    <citation type="submission" date="2023-03" db="EMBL/GenBank/DDBJ databases">
        <title>Chromosome-scale reference genome and RAD-based genetic map of yellow starthistle (Centaurea solstitialis) reveal putative structural variation and QTLs associated with invader traits.</title>
        <authorList>
            <person name="Reatini B."/>
            <person name="Cang F.A."/>
            <person name="Jiang Q."/>
            <person name="Mckibben M.T.W."/>
            <person name="Barker M.S."/>
            <person name="Rieseberg L.H."/>
            <person name="Dlugosch K.M."/>
        </authorList>
    </citation>
    <scope>NUCLEOTIDE SEQUENCE</scope>
    <source>
        <strain evidence="2">CAN-66</strain>
        <tissue evidence="2">Leaf</tissue>
    </source>
</reference>
<gene>
    <name evidence="2" type="ORF">OSB04_007777</name>
</gene>